<sequence>MTAFNTILSYFMPVIINSYKSGILKPLPLPTNAGMPLKIGYI</sequence>
<organism evidence="1">
    <name type="scientific">uncultured Desulfobacterium sp</name>
    <dbReference type="NCBI Taxonomy" id="201089"/>
    <lineage>
        <taxon>Bacteria</taxon>
        <taxon>Pseudomonadati</taxon>
        <taxon>Thermodesulfobacteriota</taxon>
        <taxon>Desulfobacteria</taxon>
        <taxon>Desulfobacterales</taxon>
        <taxon>Desulfobacteriaceae</taxon>
        <taxon>Desulfobacterium</taxon>
        <taxon>environmental samples</taxon>
    </lineage>
</organism>
<name>E1YEC8_9BACT</name>
<dbReference type="AlphaFoldDB" id="E1YEC8"/>
<protein>
    <submittedName>
        <fullName evidence="1">Uncharacterized protein</fullName>
    </submittedName>
</protein>
<dbReference type="EMBL" id="FR695870">
    <property type="protein sequence ID" value="CBX28887.1"/>
    <property type="molecule type" value="Genomic_DNA"/>
</dbReference>
<reference evidence="1" key="1">
    <citation type="journal article" date="2011" name="Environ. Microbiol.">
        <title>Genomic insights into the metabolic potential of the polycyclic aromatic hydrocarbon degrading sulfate-reducing Deltaproteobacterium N47.</title>
        <authorList>
            <person name="Bergmann F."/>
            <person name="Selesi D."/>
            <person name="Weinmaier T."/>
            <person name="Tischler P."/>
            <person name="Rattei T."/>
            <person name="Meckenstock R.U."/>
        </authorList>
    </citation>
    <scope>NUCLEOTIDE SEQUENCE</scope>
</reference>
<accession>E1YEC8</accession>
<evidence type="ECO:0000313" key="1">
    <source>
        <dbReference type="EMBL" id="CBX28887.1"/>
    </source>
</evidence>
<proteinExistence type="predicted"/>
<gene>
    <name evidence="1" type="ORF">N47_B20330</name>
</gene>